<proteinExistence type="predicted"/>
<dbReference type="InterPro" id="IPR007556">
    <property type="entry name" value="DUF483"/>
</dbReference>
<accession>A0A497EW70</accession>
<dbReference type="Pfam" id="PF04467">
    <property type="entry name" value="DUF483"/>
    <property type="match status" value="1"/>
</dbReference>
<dbReference type="AlphaFoldDB" id="A0A497EW70"/>
<evidence type="ECO:0000313" key="2">
    <source>
        <dbReference type="Proteomes" id="UP000268446"/>
    </source>
</evidence>
<name>A0A497EW70_9CREN</name>
<dbReference type="EMBL" id="QMQZ01000093">
    <property type="protein sequence ID" value="RLE50928.1"/>
    <property type="molecule type" value="Genomic_DNA"/>
</dbReference>
<sequence length="284" mass="32925">RILPRVKFEDYLSVYFEIRPCSFFTLPAELPGGSEYGRIIDEKCAEDVALLLRTRDLYLRGRLILQLRNKIRKLFKELVLKSEVFKAHKDWAKALGLKMMVEEVRPSIYEVYIYRESKVGKRLKKLFSTRREIRKAIVQVKPLGLPPSLLVYPEELSTTYITELGELLGYPECCIKRYAEERSSGVYIEERASRQIKELKRAGDKPDIYAFFSSNFFPCTPKCPKASEIGRKLYEAISRLSPSAGKAFLKCLEENVSTVEKYPDLIAEYRRMVDARARGLISHM</sequence>
<dbReference type="Proteomes" id="UP000268446">
    <property type="component" value="Unassembled WGS sequence"/>
</dbReference>
<comment type="caution">
    <text evidence="1">The sequence shown here is derived from an EMBL/GenBank/DDBJ whole genome shotgun (WGS) entry which is preliminary data.</text>
</comment>
<organism evidence="1 2">
    <name type="scientific">Thermoproteota archaeon</name>
    <dbReference type="NCBI Taxonomy" id="2056631"/>
    <lineage>
        <taxon>Archaea</taxon>
        <taxon>Thermoproteota</taxon>
    </lineage>
</organism>
<feature type="non-terminal residue" evidence="1">
    <location>
        <position position="1"/>
    </location>
</feature>
<evidence type="ECO:0000313" key="1">
    <source>
        <dbReference type="EMBL" id="RLE50928.1"/>
    </source>
</evidence>
<gene>
    <name evidence="1" type="ORF">DRJ20_02870</name>
</gene>
<evidence type="ECO:0008006" key="3">
    <source>
        <dbReference type="Google" id="ProtNLM"/>
    </source>
</evidence>
<protein>
    <recommendedName>
        <fullName evidence="3">DUF483 domain-containing protein</fullName>
    </recommendedName>
</protein>
<reference evidence="1 2" key="1">
    <citation type="submission" date="2018-06" db="EMBL/GenBank/DDBJ databases">
        <title>Extensive metabolic versatility and redundancy in microbially diverse, dynamic hydrothermal sediments.</title>
        <authorList>
            <person name="Dombrowski N."/>
            <person name="Teske A."/>
            <person name="Baker B.J."/>
        </authorList>
    </citation>
    <scope>NUCLEOTIDE SEQUENCE [LARGE SCALE GENOMIC DNA]</scope>
    <source>
        <strain evidence="1">B29_G17</strain>
    </source>
</reference>